<dbReference type="EMBL" id="MN739225">
    <property type="protein sequence ID" value="QHS94453.1"/>
    <property type="molecule type" value="Genomic_DNA"/>
</dbReference>
<protein>
    <recommendedName>
        <fullName evidence="1">RING-type domain-containing protein</fullName>
    </recommendedName>
</protein>
<dbReference type="AlphaFoldDB" id="A0A6C0BT53"/>
<dbReference type="InterPro" id="IPR001841">
    <property type="entry name" value="Znf_RING"/>
</dbReference>
<organism evidence="2">
    <name type="scientific">viral metagenome</name>
    <dbReference type="NCBI Taxonomy" id="1070528"/>
    <lineage>
        <taxon>unclassified sequences</taxon>
        <taxon>metagenomes</taxon>
        <taxon>organismal metagenomes</taxon>
    </lineage>
</organism>
<dbReference type="SUPFAM" id="SSF57850">
    <property type="entry name" value="RING/U-box"/>
    <property type="match status" value="1"/>
</dbReference>
<evidence type="ECO:0000313" key="2">
    <source>
        <dbReference type="EMBL" id="QHS94453.1"/>
    </source>
</evidence>
<dbReference type="Gene3D" id="3.30.40.10">
    <property type="entry name" value="Zinc/RING finger domain, C3HC4 (zinc finger)"/>
    <property type="match status" value="1"/>
</dbReference>
<reference evidence="2" key="1">
    <citation type="journal article" date="2020" name="Nature">
        <title>Giant virus diversity and host interactions through global metagenomics.</title>
        <authorList>
            <person name="Schulz F."/>
            <person name="Roux S."/>
            <person name="Paez-Espino D."/>
            <person name="Jungbluth S."/>
            <person name="Walsh D.A."/>
            <person name="Denef V.J."/>
            <person name="McMahon K.D."/>
            <person name="Konstantinidis K.T."/>
            <person name="Eloe-Fadrosh E.A."/>
            <person name="Kyrpides N.C."/>
            <person name="Woyke T."/>
        </authorList>
    </citation>
    <scope>NUCLEOTIDE SEQUENCE</scope>
    <source>
        <strain evidence="2">GVMAG-M-3300018416-45</strain>
    </source>
</reference>
<evidence type="ECO:0000259" key="1">
    <source>
        <dbReference type="SMART" id="SM00184"/>
    </source>
</evidence>
<dbReference type="InterPro" id="IPR013083">
    <property type="entry name" value="Znf_RING/FYVE/PHD"/>
</dbReference>
<accession>A0A6C0BT53</accession>
<sequence length="180" mass="21809">MERDMTYEKNNIGFDDHYREEDGGGIKCKNYELCQCILPTWWFDCKDNYLCTNCHMLFGTWGTKDKQYNKGKGVLEIVDNVECPVCLENRRSITQPNCQHTICIECFKRSYYGDDDTKNEPKFPYPDIEDEYHEDQFNEKWEIDYPLIKIYNQDHNKWNDEKDEKYHMEEYLRKCPLCRA</sequence>
<dbReference type="CDD" id="cd16449">
    <property type="entry name" value="RING-HC"/>
    <property type="match status" value="1"/>
</dbReference>
<feature type="domain" description="RING-type" evidence="1">
    <location>
        <begin position="83"/>
        <end position="178"/>
    </location>
</feature>
<proteinExistence type="predicted"/>
<name>A0A6C0BT53_9ZZZZ</name>
<dbReference type="SMART" id="SM00184">
    <property type="entry name" value="RING"/>
    <property type="match status" value="1"/>
</dbReference>